<dbReference type="PRINTS" id="PR02008">
    <property type="entry name" value="RCMTFAMILY"/>
</dbReference>
<evidence type="ECO:0000313" key="8">
    <source>
        <dbReference type="Proteomes" id="UP000460561"/>
    </source>
</evidence>
<sequence>MTPAARLQTAIELLDDIIAAARNKGAPADRILAEWFKSHRFAGSKDRRAIRELVYGAIRACGPIPENGRAAALRLADADPVLMSLFDGSNYGPAALEDGEEPARGGVAPQWLEDRLEASGVAGEEATALLDRAALDLRINALKTTRDSIDLPFDTEALSAPHGVRVASGTQVEQTQAFREGLVEIQDGGSQLACEAVAAMPGETIIDLCAGAGGKTLSLAAAIGNKGRLIAADTDRSRLSRLAPRAERAGALIGETVLLNPGRELEALAEFCGQADAVLVDAPCSGTGTWRRNPEARWRLDEGQLARYVETQSYLLDIATKLVRPGGRLIYVTCSLLDEEGAHQVDAFLSRHEGWEGEPLSLLAGRARKGGWRLSPFHDGTDGFFIARLGKR</sequence>
<evidence type="ECO:0000256" key="4">
    <source>
        <dbReference type="ARBA" id="ARBA00022884"/>
    </source>
</evidence>
<evidence type="ECO:0000256" key="2">
    <source>
        <dbReference type="ARBA" id="ARBA00022679"/>
    </source>
</evidence>
<comment type="caution">
    <text evidence="5">Lacks conserved residue(s) required for the propagation of feature annotation.</text>
</comment>
<evidence type="ECO:0000256" key="3">
    <source>
        <dbReference type="ARBA" id="ARBA00022691"/>
    </source>
</evidence>
<proteinExistence type="inferred from homology"/>
<name>A0A845A8Q7_9SPHN</name>
<dbReference type="Gene3D" id="3.40.50.150">
    <property type="entry name" value="Vaccinia Virus protein VP39"/>
    <property type="match status" value="1"/>
</dbReference>
<evidence type="ECO:0000256" key="5">
    <source>
        <dbReference type="PROSITE-ProRule" id="PRU01023"/>
    </source>
</evidence>
<dbReference type="AlphaFoldDB" id="A0A845A8Q7"/>
<protein>
    <submittedName>
        <fullName evidence="7">RsmB/NOP family class I SAM-dependent RNA methyltransferase</fullName>
    </submittedName>
</protein>
<feature type="binding site" evidence="5">
    <location>
        <position position="281"/>
    </location>
    <ligand>
        <name>S-adenosyl-L-methionine</name>
        <dbReference type="ChEBI" id="CHEBI:59789"/>
    </ligand>
</feature>
<dbReference type="InterPro" id="IPR049560">
    <property type="entry name" value="MeTrfase_RsmB-F_NOP2_cat"/>
</dbReference>
<dbReference type="PANTHER" id="PTHR22807">
    <property type="entry name" value="NOP2 YEAST -RELATED NOL1/NOP2/FMU SUN DOMAIN-CONTAINING"/>
    <property type="match status" value="1"/>
</dbReference>
<keyword evidence="8" id="KW-1185">Reference proteome</keyword>
<dbReference type="GO" id="GO:0003723">
    <property type="term" value="F:RNA binding"/>
    <property type="evidence" value="ECO:0007669"/>
    <property type="project" value="UniProtKB-UniRule"/>
</dbReference>
<dbReference type="InterPro" id="IPR023267">
    <property type="entry name" value="RCMT"/>
</dbReference>
<comment type="caution">
    <text evidence="7">The sequence shown here is derived from an EMBL/GenBank/DDBJ whole genome shotgun (WGS) entry which is preliminary data.</text>
</comment>
<dbReference type="Pfam" id="PF01189">
    <property type="entry name" value="Methyltr_RsmB-F"/>
    <property type="match status" value="1"/>
</dbReference>
<evidence type="ECO:0000259" key="6">
    <source>
        <dbReference type="PROSITE" id="PS51686"/>
    </source>
</evidence>
<dbReference type="SUPFAM" id="SSF53335">
    <property type="entry name" value="S-adenosyl-L-methionine-dependent methyltransferases"/>
    <property type="match status" value="1"/>
</dbReference>
<dbReference type="GO" id="GO:0001510">
    <property type="term" value="P:RNA methylation"/>
    <property type="evidence" value="ECO:0007669"/>
    <property type="project" value="InterPro"/>
</dbReference>
<organism evidence="7 8">
    <name type="scientific">Altericroceibacterium indicum</name>
    <dbReference type="NCBI Taxonomy" id="374177"/>
    <lineage>
        <taxon>Bacteria</taxon>
        <taxon>Pseudomonadati</taxon>
        <taxon>Pseudomonadota</taxon>
        <taxon>Alphaproteobacteria</taxon>
        <taxon>Sphingomonadales</taxon>
        <taxon>Erythrobacteraceae</taxon>
        <taxon>Altericroceibacterium</taxon>
    </lineage>
</organism>
<dbReference type="InterPro" id="IPR001678">
    <property type="entry name" value="MeTrfase_RsmB-F_NOP2_dom"/>
</dbReference>
<dbReference type="PANTHER" id="PTHR22807:SF53">
    <property type="entry name" value="RIBOSOMAL RNA SMALL SUBUNIT METHYLTRANSFERASE B-RELATED"/>
    <property type="match status" value="1"/>
</dbReference>
<dbReference type="PROSITE" id="PS51686">
    <property type="entry name" value="SAM_MT_RSMB_NOP"/>
    <property type="match status" value="1"/>
</dbReference>
<keyword evidence="2 5" id="KW-0808">Transferase</keyword>
<dbReference type="GO" id="GO:0008173">
    <property type="term" value="F:RNA methyltransferase activity"/>
    <property type="evidence" value="ECO:0007669"/>
    <property type="project" value="InterPro"/>
</dbReference>
<gene>
    <name evidence="7" type="ORF">GRI39_02650</name>
</gene>
<keyword evidence="4 5" id="KW-0694">RNA-binding</keyword>
<dbReference type="EMBL" id="WTYQ01000001">
    <property type="protein sequence ID" value="MXP24946.1"/>
    <property type="molecule type" value="Genomic_DNA"/>
</dbReference>
<keyword evidence="1 5" id="KW-0489">Methyltransferase</keyword>
<comment type="similarity">
    <text evidence="5">Belongs to the class I-like SAM-binding methyltransferase superfamily. RsmB/NOP family.</text>
</comment>
<evidence type="ECO:0000313" key="7">
    <source>
        <dbReference type="EMBL" id="MXP24946.1"/>
    </source>
</evidence>
<evidence type="ECO:0000256" key="1">
    <source>
        <dbReference type="ARBA" id="ARBA00022603"/>
    </source>
</evidence>
<dbReference type="CDD" id="cd02440">
    <property type="entry name" value="AdoMet_MTases"/>
    <property type="match status" value="1"/>
</dbReference>
<feature type="binding site" evidence="5">
    <location>
        <position position="233"/>
    </location>
    <ligand>
        <name>S-adenosyl-L-methionine</name>
        <dbReference type="ChEBI" id="CHEBI:59789"/>
    </ligand>
</feature>
<keyword evidence="3 5" id="KW-0949">S-adenosyl-L-methionine</keyword>
<dbReference type="InterPro" id="IPR029063">
    <property type="entry name" value="SAM-dependent_MTases_sf"/>
</dbReference>
<dbReference type="Proteomes" id="UP000460561">
    <property type="component" value="Unassembled WGS sequence"/>
</dbReference>
<feature type="active site" description="Nucleophile" evidence="5">
    <location>
        <position position="334"/>
    </location>
</feature>
<dbReference type="OrthoDB" id="9810297at2"/>
<reference evidence="7 8" key="1">
    <citation type="submission" date="2019-12" db="EMBL/GenBank/DDBJ databases">
        <title>Genomic-based taxomic classification of the family Erythrobacteraceae.</title>
        <authorList>
            <person name="Xu L."/>
        </authorList>
    </citation>
    <scope>NUCLEOTIDE SEQUENCE [LARGE SCALE GENOMIC DNA]</scope>
    <source>
        <strain evidence="7 8">DSM 18604</strain>
    </source>
</reference>
<feature type="domain" description="SAM-dependent MTase RsmB/NOP-type" evidence="6">
    <location>
        <begin position="102"/>
        <end position="392"/>
    </location>
</feature>
<dbReference type="RefSeq" id="WP_160738127.1">
    <property type="nucleotide sequence ID" value="NZ_WTYQ01000001.1"/>
</dbReference>
<accession>A0A845A8Q7</accession>